<dbReference type="Pfam" id="PF00756">
    <property type="entry name" value="Esterase"/>
    <property type="match status" value="1"/>
</dbReference>
<evidence type="ECO:0000256" key="1">
    <source>
        <dbReference type="SAM" id="SignalP"/>
    </source>
</evidence>
<dbReference type="InterPro" id="IPR029058">
    <property type="entry name" value="AB_hydrolase_fold"/>
</dbReference>
<dbReference type="InterPro" id="IPR000801">
    <property type="entry name" value="Esterase-like"/>
</dbReference>
<keyword evidence="1" id="KW-0732">Signal</keyword>
<sequence>MKFIKTILCFCILFSSCLTFGQDKNQSEIEHTIDSKIFEKKRSVKVFLPNRYHRDSISKYAVTYVLDAQHQIFWDAAKGNIGYMVDNYSVMPMIVVGVVSDQRGPEFNPKSSKLQEHLAKEVFPLIEKEYRTDSFRAIVGHSWGGAFVGNTIFSDKRNMFDAYVGISPSFGDKDNVIVKHADSLLKTKTTFGKYLYFSHGDVGRREIEFKGYVDSIDSLLTKYPNTTIAWQPRPIKSVGHWQIVGPSICDGLISMSRNYFADQKVMEDLAKKPNSDLAKEVTLFNKKQKATFGYVHEASAGYLNFVANDFKALKDYEIALVIYTMAIAKKPNHVQIHANVSDLYDKMGKKEQAKTMFLKTKKLLDEQKSDFSENYYKNTSEWIDEMLAGYD</sequence>
<dbReference type="SUPFAM" id="SSF48452">
    <property type="entry name" value="TPR-like"/>
    <property type="match status" value="1"/>
</dbReference>
<organism evidence="2 3">
    <name type="scientific">Aquimarina spongiae</name>
    <dbReference type="NCBI Taxonomy" id="570521"/>
    <lineage>
        <taxon>Bacteria</taxon>
        <taxon>Pseudomonadati</taxon>
        <taxon>Bacteroidota</taxon>
        <taxon>Flavobacteriia</taxon>
        <taxon>Flavobacteriales</taxon>
        <taxon>Flavobacteriaceae</taxon>
        <taxon>Aquimarina</taxon>
    </lineage>
</organism>
<dbReference type="SUPFAM" id="SSF53474">
    <property type="entry name" value="alpha/beta-Hydrolases"/>
    <property type="match status" value="1"/>
</dbReference>
<dbReference type="Proteomes" id="UP000184432">
    <property type="component" value="Unassembled WGS sequence"/>
</dbReference>
<feature type="signal peptide" evidence="1">
    <location>
        <begin position="1"/>
        <end position="21"/>
    </location>
</feature>
<evidence type="ECO:0000313" key="2">
    <source>
        <dbReference type="EMBL" id="SHI60918.1"/>
    </source>
</evidence>
<protein>
    <submittedName>
        <fullName evidence="2">Uncharacterized protein</fullName>
    </submittedName>
</protein>
<dbReference type="Gene3D" id="1.25.40.10">
    <property type="entry name" value="Tetratricopeptide repeat domain"/>
    <property type="match status" value="1"/>
</dbReference>
<dbReference type="PROSITE" id="PS51257">
    <property type="entry name" value="PROKAR_LIPOPROTEIN"/>
    <property type="match status" value="1"/>
</dbReference>
<dbReference type="InterPro" id="IPR050583">
    <property type="entry name" value="Mycobacterial_A85_antigen"/>
</dbReference>
<dbReference type="RefSeq" id="WP_073314721.1">
    <property type="nucleotide sequence ID" value="NZ_FQYP01000002.1"/>
</dbReference>
<dbReference type="Gene3D" id="3.40.50.1820">
    <property type="entry name" value="alpha/beta hydrolase"/>
    <property type="match status" value="1"/>
</dbReference>
<dbReference type="OrthoDB" id="9784036at2"/>
<dbReference type="InterPro" id="IPR011990">
    <property type="entry name" value="TPR-like_helical_dom_sf"/>
</dbReference>
<name>A0A1M6CJP5_9FLAO</name>
<dbReference type="AlphaFoldDB" id="A0A1M6CJP5"/>
<feature type="chain" id="PRO_5012906557" evidence="1">
    <location>
        <begin position="22"/>
        <end position="391"/>
    </location>
</feature>
<dbReference type="EMBL" id="FQYP01000002">
    <property type="protein sequence ID" value="SHI60918.1"/>
    <property type="molecule type" value="Genomic_DNA"/>
</dbReference>
<dbReference type="PANTHER" id="PTHR48098:SF6">
    <property type="entry name" value="FERRI-BACILLIBACTIN ESTERASE BESA"/>
    <property type="match status" value="1"/>
</dbReference>
<gene>
    <name evidence="2" type="ORF">SAMN04488508_102138</name>
</gene>
<reference evidence="3" key="1">
    <citation type="submission" date="2016-11" db="EMBL/GenBank/DDBJ databases">
        <authorList>
            <person name="Varghese N."/>
            <person name="Submissions S."/>
        </authorList>
    </citation>
    <scope>NUCLEOTIDE SEQUENCE [LARGE SCALE GENOMIC DNA]</scope>
    <source>
        <strain evidence="3">DSM 22623</strain>
    </source>
</reference>
<evidence type="ECO:0000313" key="3">
    <source>
        <dbReference type="Proteomes" id="UP000184432"/>
    </source>
</evidence>
<dbReference type="PANTHER" id="PTHR48098">
    <property type="entry name" value="ENTEROCHELIN ESTERASE-RELATED"/>
    <property type="match status" value="1"/>
</dbReference>
<accession>A0A1M6CJP5</accession>
<keyword evidence="3" id="KW-1185">Reference proteome</keyword>
<proteinExistence type="predicted"/>
<dbReference type="STRING" id="570521.SAMN04488508_102138"/>